<evidence type="ECO:0000256" key="1">
    <source>
        <dbReference type="SAM" id="Phobius"/>
    </source>
</evidence>
<name>H9UHZ4_SPIAZ</name>
<evidence type="ECO:0000313" key="2">
    <source>
        <dbReference type="EMBL" id="AFG37137.1"/>
    </source>
</evidence>
<keyword evidence="1" id="KW-0812">Transmembrane</keyword>
<dbReference type="Pfam" id="PF16316">
    <property type="entry name" value="DUF4956"/>
    <property type="match status" value="1"/>
</dbReference>
<feature type="transmembrane region" description="Helical" evidence="1">
    <location>
        <begin position="20"/>
        <end position="39"/>
    </location>
</feature>
<organism evidence="2 3">
    <name type="scientific">Spirochaeta africana (strain ATCC 700263 / DSM 8902 / Z-7692)</name>
    <dbReference type="NCBI Taxonomy" id="889378"/>
    <lineage>
        <taxon>Bacteria</taxon>
        <taxon>Pseudomonadati</taxon>
        <taxon>Spirochaetota</taxon>
        <taxon>Spirochaetia</taxon>
        <taxon>Spirochaetales</taxon>
        <taxon>Spirochaetaceae</taxon>
        <taxon>Spirochaeta</taxon>
    </lineage>
</organism>
<sequence length="225" mass="25411">MNRLIAVILVPPDQLMNFGISLLLAILLGLGIAAVYRYTHRGLNYESSFPATLVLLTPIVTLVMFFIQGDLVLSLGLVGSLSIIRFRTPIKDTRDMVFLFWTIAIGLGVGTHHWTYAVLATLFLALVVSVFYLTKYGRQLQSEYILIVGGAMPYNYQAIEHITGNTPAQVQLRSHEIDGENWELTYEFRFERKLEQRIQQLAGEVRQVEGVRKVSLLTPQLTLPM</sequence>
<dbReference type="OrthoDB" id="9803265at2"/>
<dbReference type="AlphaFoldDB" id="H9UHZ4"/>
<dbReference type="RefSeq" id="WP_014455129.1">
    <property type="nucleotide sequence ID" value="NC_017098.1"/>
</dbReference>
<dbReference type="eggNOG" id="COG1285">
    <property type="taxonomic scope" value="Bacteria"/>
</dbReference>
<dbReference type="EMBL" id="CP003282">
    <property type="protein sequence ID" value="AFG37137.1"/>
    <property type="molecule type" value="Genomic_DNA"/>
</dbReference>
<dbReference type="KEGG" id="sfc:Spiaf_1050"/>
<dbReference type="Proteomes" id="UP000007383">
    <property type="component" value="Chromosome"/>
</dbReference>
<proteinExistence type="predicted"/>
<accession>H9UHZ4</accession>
<protein>
    <recommendedName>
        <fullName evidence="4">DUF4956 domain-containing protein</fullName>
    </recommendedName>
</protein>
<gene>
    <name evidence="2" type="ordered locus">Spiaf_1050</name>
</gene>
<keyword evidence="1" id="KW-0472">Membrane</keyword>
<feature type="transmembrane region" description="Helical" evidence="1">
    <location>
        <begin position="117"/>
        <end position="134"/>
    </location>
</feature>
<evidence type="ECO:0000313" key="3">
    <source>
        <dbReference type="Proteomes" id="UP000007383"/>
    </source>
</evidence>
<dbReference type="HOGENOM" id="CLU_100966_0_1_12"/>
<evidence type="ECO:0008006" key="4">
    <source>
        <dbReference type="Google" id="ProtNLM"/>
    </source>
</evidence>
<keyword evidence="1" id="KW-1133">Transmembrane helix</keyword>
<reference evidence="3" key="1">
    <citation type="journal article" date="2013" name="Stand. Genomic Sci.">
        <title>Complete genome sequence of the halophilic bacterium Spirochaeta africana type strain (Z-7692(T)) from the alkaline Lake Magadi in the East African Rift.</title>
        <authorList>
            <person name="Liolos K."/>
            <person name="Abt B."/>
            <person name="Scheuner C."/>
            <person name="Teshima H."/>
            <person name="Held B."/>
            <person name="Lapidus A."/>
            <person name="Nolan M."/>
            <person name="Lucas S."/>
            <person name="Deshpande S."/>
            <person name="Cheng J.F."/>
            <person name="Tapia R."/>
            <person name="Goodwin L.A."/>
            <person name="Pitluck S."/>
            <person name="Pagani I."/>
            <person name="Ivanova N."/>
            <person name="Mavromatis K."/>
            <person name="Mikhailova N."/>
            <person name="Huntemann M."/>
            <person name="Pati A."/>
            <person name="Chen A."/>
            <person name="Palaniappan K."/>
            <person name="Land M."/>
            <person name="Rohde M."/>
            <person name="Tindall B.J."/>
            <person name="Detter J.C."/>
            <person name="Goker M."/>
            <person name="Bristow J."/>
            <person name="Eisen J.A."/>
            <person name="Markowitz V."/>
            <person name="Hugenholtz P."/>
            <person name="Woyke T."/>
            <person name="Klenk H.P."/>
            <person name="Kyrpides N.C."/>
        </authorList>
    </citation>
    <scope>NUCLEOTIDE SEQUENCE</scope>
    <source>
        <strain evidence="3">ATCC 700263 / DSM 8902 / Z-7692</strain>
    </source>
</reference>
<dbReference type="InterPro" id="IPR032531">
    <property type="entry name" value="DUF4956"/>
</dbReference>
<dbReference type="STRING" id="889378.Spiaf_1050"/>
<keyword evidence="3" id="KW-1185">Reference proteome</keyword>
<dbReference type="PATRIC" id="fig|889378.3.peg.1051"/>